<comment type="caution">
    <text evidence="1">The sequence shown here is derived from an EMBL/GenBank/DDBJ whole genome shotgun (WGS) entry which is preliminary data.</text>
</comment>
<evidence type="ECO:0000313" key="1">
    <source>
        <dbReference type="EMBL" id="RNF86472.1"/>
    </source>
</evidence>
<reference evidence="1 2" key="1">
    <citation type="submission" date="2018-11" db="EMBL/GenBank/DDBJ databases">
        <title>Lysobacter cryohumiis sp. nov., isolated from soil in the Tianshan Mountains, Xinjiang, China.</title>
        <authorList>
            <person name="Luo Y."/>
            <person name="Sheng H."/>
        </authorList>
    </citation>
    <scope>NUCLEOTIDE SEQUENCE [LARGE SCALE GENOMIC DNA]</scope>
    <source>
        <strain evidence="1 2">ZS60</strain>
    </source>
</reference>
<dbReference type="AlphaFoldDB" id="A0A3M8T750"/>
<accession>A0A3M8T750</accession>
<dbReference type="EMBL" id="RIBS01000001">
    <property type="protein sequence ID" value="RNF86472.1"/>
    <property type="molecule type" value="Genomic_DNA"/>
</dbReference>
<evidence type="ECO:0000313" key="2">
    <source>
        <dbReference type="Proteomes" id="UP000267049"/>
    </source>
</evidence>
<dbReference type="Proteomes" id="UP000267049">
    <property type="component" value="Unassembled WGS sequence"/>
</dbReference>
<organism evidence="1 2">
    <name type="scientific">Montanilutibacter psychrotolerans</name>
    <dbReference type="NCBI Taxonomy" id="1327343"/>
    <lineage>
        <taxon>Bacteria</taxon>
        <taxon>Pseudomonadati</taxon>
        <taxon>Pseudomonadota</taxon>
        <taxon>Gammaproteobacteria</taxon>
        <taxon>Lysobacterales</taxon>
        <taxon>Lysobacteraceae</taxon>
        <taxon>Montanilutibacter</taxon>
    </lineage>
</organism>
<gene>
    <name evidence="1" type="ORF">EER27_03420</name>
</gene>
<protein>
    <submittedName>
        <fullName evidence="1">Uncharacterized protein</fullName>
    </submittedName>
</protein>
<keyword evidence="2" id="KW-1185">Reference proteome</keyword>
<name>A0A3M8T750_9GAMM</name>
<proteinExistence type="predicted"/>
<sequence>MESFKRAQVMQAFLAEALAAQGFRPSAILPDDRGAPVHVGVLKNGDEADAIKVVFVVSQFDAFTPLAITDLDAGKVADPLLAAIAQSRGPDSWAIGRVYDVVGSDYLAARDVTGLLLLAPETANLFLDLTETMTLAGQAFALRLAIYLKGDETRAARADLVALLDEFDATGRDIFLLEAPAPEGA</sequence>